<evidence type="ECO:0000259" key="2">
    <source>
        <dbReference type="PROSITE" id="PS50888"/>
    </source>
</evidence>
<dbReference type="OrthoDB" id="3973009at2759"/>
<feature type="region of interest" description="Disordered" evidence="1">
    <location>
        <begin position="64"/>
        <end position="86"/>
    </location>
</feature>
<evidence type="ECO:0000256" key="1">
    <source>
        <dbReference type="SAM" id="MobiDB-lite"/>
    </source>
</evidence>
<dbReference type="EMBL" id="BIMX01000002">
    <property type="protein sequence ID" value="GCE97630.1"/>
    <property type="molecule type" value="Genomic_DNA"/>
</dbReference>
<organism evidence="3 4">
    <name type="scientific">Zygosaccharomyces mellis</name>
    <dbReference type="NCBI Taxonomy" id="42258"/>
    <lineage>
        <taxon>Eukaryota</taxon>
        <taxon>Fungi</taxon>
        <taxon>Dikarya</taxon>
        <taxon>Ascomycota</taxon>
        <taxon>Saccharomycotina</taxon>
        <taxon>Saccharomycetes</taxon>
        <taxon>Saccharomycetales</taxon>
        <taxon>Saccharomycetaceae</taxon>
        <taxon>Zygosaccharomyces</taxon>
    </lineage>
</organism>
<protein>
    <recommendedName>
        <fullName evidence="2">BHLH domain-containing protein</fullName>
    </recommendedName>
</protein>
<dbReference type="PROSITE" id="PS50888">
    <property type="entry name" value="BHLH"/>
    <property type="match status" value="1"/>
</dbReference>
<comment type="caution">
    <text evidence="3">The sequence shown here is derived from an EMBL/GenBank/DDBJ whole genome shotgun (WGS) entry which is preliminary data.</text>
</comment>
<dbReference type="InterPro" id="IPR011598">
    <property type="entry name" value="bHLH_dom"/>
</dbReference>
<feature type="region of interest" description="Disordered" evidence="1">
    <location>
        <begin position="127"/>
        <end position="157"/>
    </location>
</feature>
<feature type="compositionally biased region" description="Polar residues" evidence="1">
    <location>
        <begin position="64"/>
        <end position="73"/>
    </location>
</feature>
<dbReference type="CDD" id="cd11388">
    <property type="entry name" value="bHLH_ScINO2_like"/>
    <property type="match status" value="1"/>
</dbReference>
<accession>A0A4C2E0A1</accession>
<dbReference type="Gene3D" id="4.10.280.10">
    <property type="entry name" value="Helix-loop-helix DNA-binding domain"/>
    <property type="match status" value="1"/>
</dbReference>
<reference evidence="3 4" key="1">
    <citation type="submission" date="2019-01" db="EMBL/GenBank/DDBJ databases">
        <title>Draft Genome Sequencing of Zygosaccharomyces mellis Ca-7.</title>
        <authorList>
            <person name="Shiwa Y."/>
            <person name="Kanesaki Y."/>
            <person name="Ishige T."/>
            <person name="Mura K."/>
            <person name="Hori T."/>
            <person name="Tamura T."/>
        </authorList>
    </citation>
    <scope>NUCLEOTIDE SEQUENCE [LARGE SCALE GENOMIC DNA]</scope>
    <source>
        <strain evidence="3 4">Ca-7</strain>
    </source>
</reference>
<dbReference type="InterPro" id="IPR057071">
    <property type="entry name" value="bHLH_INO2"/>
</dbReference>
<dbReference type="Proteomes" id="UP000301737">
    <property type="component" value="Unassembled WGS sequence"/>
</dbReference>
<proteinExistence type="predicted"/>
<feature type="compositionally biased region" description="Polar residues" evidence="1">
    <location>
        <begin position="127"/>
        <end position="148"/>
    </location>
</feature>
<sequence length="321" mass="37459">MDSVDDGGNDMLDLFDLDNDNDIDFETAYKMISNFDDVASDGGQDELLPRLRFGDLSDVETQFGWSSSGENQCEQPHQHHHHRHPHEQWFLQSQYQEQQHYESWPSQLQPQVPHAQQLQYYHELSLKQQRQRQQPNSEDQNSETVSRGHNTEYDISMKDDRPQLLSAYESNAIEHFLDSLISQNHAREKEKQESLKEESSYISAPYKSPTVEIPEIIIDDSHVPVEIQNDASKVKKWKHVEIERIRRNQIKKAFDQLIGMTRYPRGCSKNKVVKPNSDKRVPKHTLLGYVVEDIRSILQANEKLEALLRDITNIKKEEVST</sequence>
<gene>
    <name evidence="3" type="ORF">ZYGM_004293</name>
</gene>
<feature type="domain" description="BHLH" evidence="2">
    <location>
        <begin position="234"/>
        <end position="297"/>
    </location>
</feature>
<dbReference type="Pfam" id="PF23179">
    <property type="entry name" value="bHLH_INO2"/>
    <property type="match status" value="1"/>
</dbReference>
<evidence type="ECO:0000313" key="3">
    <source>
        <dbReference type="EMBL" id="GCE97630.1"/>
    </source>
</evidence>
<evidence type="ECO:0000313" key="4">
    <source>
        <dbReference type="Proteomes" id="UP000301737"/>
    </source>
</evidence>
<dbReference type="GO" id="GO:0046983">
    <property type="term" value="F:protein dimerization activity"/>
    <property type="evidence" value="ECO:0007669"/>
    <property type="project" value="InterPro"/>
</dbReference>
<dbReference type="InterPro" id="IPR036638">
    <property type="entry name" value="HLH_DNA-bd_sf"/>
</dbReference>
<dbReference type="SMART" id="SM00353">
    <property type="entry name" value="HLH"/>
    <property type="match status" value="1"/>
</dbReference>
<name>A0A4C2E0A1_9SACH</name>
<dbReference type="SUPFAM" id="SSF47459">
    <property type="entry name" value="HLH, helix-loop-helix DNA-binding domain"/>
    <property type="match status" value="1"/>
</dbReference>
<dbReference type="AlphaFoldDB" id="A0A4C2E0A1"/>
<keyword evidence="4" id="KW-1185">Reference proteome</keyword>